<dbReference type="HOGENOM" id="CLU_2210061_0_0_1"/>
<feature type="region of interest" description="Disordered" evidence="1">
    <location>
        <begin position="84"/>
        <end position="107"/>
    </location>
</feature>
<protein>
    <submittedName>
        <fullName evidence="2">Uncharacterized protein</fullName>
    </submittedName>
</protein>
<name>A0A0D1YSG8_9EURO</name>
<dbReference type="Proteomes" id="UP000053599">
    <property type="component" value="Unassembled WGS sequence"/>
</dbReference>
<evidence type="ECO:0000313" key="3">
    <source>
        <dbReference type="Proteomes" id="UP000053599"/>
    </source>
</evidence>
<accession>A0A0D1YSG8</accession>
<gene>
    <name evidence="2" type="ORF">PV11_09661</name>
</gene>
<proteinExistence type="predicted"/>
<organism evidence="2 3">
    <name type="scientific">Exophiala sideris</name>
    <dbReference type="NCBI Taxonomy" id="1016849"/>
    <lineage>
        <taxon>Eukaryota</taxon>
        <taxon>Fungi</taxon>
        <taxon>Dikarya</taxon>
        <taxon>Ascomycota</taxon>
        <taxon>Pezizomycotina</taxon>
        <taxon>Eurotiomycetes</taxon>
        <taxon>Chaetothyriomycetidae</taxon>
        <taxon>Chaetothyriales</taxon>
        <taxon>Herpotrichiellaceae</taxon>
        <taxon>Exophiala</taxon>
    </lineage>
</organism>
<dbReference type="AlphaFoldDB" id="A0A0D1YSG8"/>
<dbReference type="EMBL" id="KN846954">
    <property type="protein sequence ID" value="KIV77883.1"/>
    <property type="molecule type" value="Genomic_DNA"/>
</dbReference>
<evidence type="ECO:0000256" key="1">
    <source>
        <dbReference type="SAM" id="MobiDB-lite"/>
    </source>
</evidence>
<sequence>MPLNNVINRQHPYYHRSRACHRSRPNHAPVQPVVLPRYDHILTQHIHFSAKGSSMTSFPQSTQYPITKSATVRLPAPNQNIVTKSASMLRQRQQHNPTPMPIEDQTT</sequence>
<evidence type="ECO:0000313" key="2">
    <source>
        <dbReference type="EMBL" id="KIV77883.1"/>
    </source>
</evidence>
<reference evidence="2 3" key="1">
    <citation type="submission" date="2015-01" db="EMBL/GenBank/DDBJ databases">
        <title>The Genome Sequence of Exophiala sideris CBS121828.</title>
        <authorList>
            <consortium name="The Broad Institute Genomics Platform"/>
            <person name="Cuomo C."/>
            <person name="de Hoog S."/>
            <person name="Gorbushina A."/>
            <person name="Stielow B."/>
            <person name="Teixiera M."/>
            <person name="Abouelleil A."/>
            <person name="Chapman S.B."/>
            <person name="Priest M."/>
            <person name="Young S.K."/>
            <person name="Wortman J."/>
            <person name="Nusbaum C."/>
            <person name="Birren B."/>
        </authorList>
    </citation>
    <scope>NUCLEOTIDE SEQUENCE [LARGE SCALE GENOMIC DNA]</scope>
    <source>
        <strain evidence="2 3">CBS 121828</strain>
    </source>
</reference>
<feature type="compositionally biased region" description="Polar residues" evidence="1">
    <location>
        <begin position="84"/>
        <end position="97"/>
    </location>
</feature>